<evidence type="ECO:0000256" key="3">
    <source>
        <dbReference type="ARBA" id="ARBA00022840"/>
    </source>
</evidence>
<dbReference type="PRINTS" id="PR00301">
    <property type="entry name" value="HEATSHOCK70"/>
</dbReference>
<reference evidence="4 5" key="1">
    <citation type="submission" date="2019-09" db="EMBL/GenBank/DDBJ databases">
        <title>Ecophysiology of the spiral-shaped methanotroph Methylospira mobilis as revealed by the complete genome sequence.</title>
        <authorList>
            <person name="Oshkin I.Y."/>
            <person name="Dedysh S.N."/>
            <person name="Miroshnikov K."/>
            <person name="Danilova O.V."/>
            <person name="Hakobyan A."/>
            <person name="Liesack W."/>
        </authorList>
    </citation>
    <scope>NUCLEOTIDE SEQUENCE [LARGE SCALE GENOMIC DNA]</scope>
    <source>
        <strain evidence="4 5">Shm1</strain>
    </source>
</reference>
<sequence>MSRIFSLGIDLGTTNSVCAYLRLPQTADETQTVEVLNIPQLAQPGSIDELTQLPSFIYRAHLDELKASDLALPWNEHPAAISGEIARQLGARTPIRLVASAKSWLCHSGVDCRSTILPAQAPPEVERISPLQASIHYLEHIKNAWDHKNPEYPLRDQSVVLTVPASFDPAARELTLEAARAAGIQQAVLLEEPQSAVYNWLQDSGGSWREQVKPGDVILVVDVGGGTTDLSLIAVSSDEGNLALNRIAIGQHILLGGDNMDLALAWSLKLKLEQEGKKLDAWQIQALTHSSRDAKESLMSDDELQEAAVVVPGRGSSLIGGTIRTTLTRQEINQTLLEGFFPQIAITEHPAPQTRAGLTGLGLPYARDARITAHLAAFLSHQYQAGEQGGQTGFLHPTALLLNGGVFKSASLTQRLLAVLNGWLSKEQAPPARVLSGIDLDLAVAKGAAYFGLVRRGHGLRIRGGTAASYYVGIESAMPAIPGFPVPMEALCIAPFGMEEGSSVELSSDTLGLVVGEPVRFRFMHSTTRHGDIPGIRLDQWQEHELEELNEIEIQLPPGERNPGEIVPVHLAAHITDVGTLQLEAVAANSDERWKVEFDVRAGGTDNTQR</sequence>
<keyword evidence="2" id="KW-0547">Nucleotide-binding</keyword>
<dbReference type="PANTHER" id="PTHR42749:SF1">
    <property type="entry name" value="CELL SHAPE-DETERMINING PROTEIN MREB"/>
    <property type="match status" value="1"/>
</dbReference>
<keyword evidence="5" id="KW-1185">Reference proteome</keyword>
<dbReference type="InterPro" id="IPR018181">
    <property type="entry name" value="Heat_shock_70_CS"/>
</dbReference>
<dbReference type="PROSITE" id="PS00297">
    <property type="entry name" value="HSP70_1"/>
    <property type="match status" value="1"/>
</dbReference>
<organism evidence="4 5">
    <name type="scientific">Candidatus Methylospira mobilis</name>
    <dbReference type="NCBI Taxonomy" id="1808979"/>
    <lineage>
        <taxon>Bacteria</taxon>
        <taxon>Pseudomonadati</taxon>
        <taxon>Pseudomonadota</taxon>
        <taxon>Gammaproteobacteria</taxon>
        <taxon>Methylococcales</taxon>
        <taxon>Methylococcaceae</taxon>
        <taxon>Candidatus Methylospira</taxon>
    </lineage>
</organism>
<dbReference type="Proteomes" id="UP000325755">
    <property type="component" value="Chromosome"/>
</dbReference>
<accession>A0A5Q0BGF8</accession>
<dbReference type="CDD" id="cd10170">
    <property type="entry name" value="ASKHA_NBD_HSP70"/>
    <property type="match status" value="1"/>
</dbReference>
<gene>
    <name evidence="4" type="ORF">F6R98_10195</name>
</gene>
<dbReference type="RefSeq" id="WP_153248924.1">
    <property type="nucleotide sequence ID" value="NZ_CP044205.1"/>
</dbReference>
<dbReference type="InterPro" id="IPR043129">
    <property type="entry name" value="ATPase_NBD"/>
</dbReference>
<evidence type="ECO:0000313" key="5">
    <source>
        <dbReference type="Proteomes" id="UP000325755"/>
    </source>
</evidence>
<dbReference type="AlphaFoldDB" id="A0A5Q0BGF8"/>
<comment type="similarity">
    <text evidence="1">Belongs to the heat shock protein 70 family.</text>
</comment>
<dbReference type="Gene3D" id="3.30.420.40">
    <property type="match status" value="2"/>
</dbReference>
<proteinExistence type="inferred from homology"/>
<dbReference type="GO" id="GO:0005524">
    <property type="term" value="F:ATP binding"/>
    <property type="evidence" value="ECO:0007669"/>
    <property type="project" value="UniProtKB-KW"/>
</dbReference>
<dbReference type="EMBL" id="CP044205">
    <property type="protein sequence ID" value="QFY42935.1"/>
    <property type="molecule type" value="Genomic_DNA"/>
</dbReference>
<dbReference type="PROSITE" id="PS00329">
    <property type="entry name" value="HSP70_2"/>
    <property type="match status" value="1"/>
</dbReference>
<protein>
    <submittedName>
        <fullName evidence="4">Hsp70 family protein</fullName>
    </submittedName>
</protein>
<dbReference type="GO" id="GO:0140662">
    <property type="term" value="F:ATP-dependent protein folding chaperone"/>
    <property type="evidence" value="ECO:0007669"/>
    <property type="project" value="InterPro"/>
</dbReference>
<dbReference type="KEGG" id="mmob:F6R98_10195"/>
<dbReference type="InterPro" id="IPR013126">
    <property type="entry name" value="Hsp_70_fam"/>
</dbReference>
<evidence type="ECO:0000313" key="4">
    <source>
        <dbReference type="EMBL" id="QFY42935.1"/>
    </source>
</evidence>
<dbReference type="SUPFAM" id="SSF53067">
    <property type="entry name" value="Actin-like ATPase domain"/>
    <property type="match status" value="2"/>
</dbReference>
<evidence type="ECO:0000256" key="1">
    <source>
        <dbReference type="ARBA" id="ARBA00007381"/>
    </source>
</evidence>
<dbReference type="InParanoid" id="A0A5Q0BGF8"/>
<name>A0A5Q0BGF8_9GAMM</name>
<dbReference type="Pfam" id="PF00012">
    <property type="entry name" value="HSP70"/>
    <property type="match status" value="1"/>
</dbReference>
<keyword evidence="3" id="KW-0067">ATP-binding</keyword>
<evidence type="ECO:0000256" key="2">
    <source>
        <dbReference type="ARBA" id="ARBA00022741"/>
    </source>
</evidence>
<dbReference type="PANTHER" id="PTHR42749">
    <property type="entry name" value="CELL SHAPE-DETERMINING PROTEIN MREB"/>
    <property type="match status" value="1"/>
</dbReference>
<dbReference type="OrthoDB" id="580874at2"/>